<feature type="transmembrane region" description="Helical" evidence="10">
    <location>
        <begin position="36"/>
        <end position="55"/>
    </location>
</feature>
<keyword evidence="7" id="KW-0406">Ion transport</keyword>
<protein>
    <submittedName>
        <fullName evidence="12">Sodium/proton antiporter, CPA1 family</fullName>
    </submittedName>
</protein>
<evidence type="ECO:0000256" key="8">
    <source>
        <dbReference type="ARBA" id="ARBA00023136"/>
    </source>
</evidence>
<keyword evidence="5 10" id="KW-0812">Transmembrane</keyword>
<keyword evidence="2" id="KW-0813">Transport</keyword>
<evidence type="ECO:0000256" key="2">
    <source>
        <dbReference type="ARBA" id="ARBA00022448"/>
    </source>
</evidence>
<accession>F0SNG5</accession>
<keyword evidence="6 10" id="KW-1133">Transmembrane helix</keyword>
<feature type="transmembrane region" description="Helical" evidence="10">
    <location>
        <begin position="369"/>
        <end position="387"/>
    </location>
</feature>
<evidence type="ECO:0000256" key="1">
    <source>
        <dbReference type="ARBA" id="ARBA00004651"/>
    </source>
</evidence>
<keyword evidence="3" id="KW-0050">Antiport</keyword>
<sequence length="454" mass="48527">MSAVPWFLTVGLILLLLALTSSVLRRLPLSNSVVCLLFGVLIGPLGFGLLEIELIRDAALIERLSEVAVIVSLFAAGLQLRLPFHHSEWGLAVTLATLGMTLTVGLITGLGLLFGLPLGAAVILGAVLAPTDPVLASDVQVKHSTDDDPLRFVLTGEAGFNDGAAFPFVMLGLGLLGLHELGAWGWRWWTVDVVWAIVAGLAIGALLGIALGKAVLYLRRRNEAIGFDNFLGVGLIALSYGVAIGAHAYGFLAVFAAGLALRHLERTAETSPPDDSLRTAAGPEPAEDLATGEETAPAYLAEALVNFNSHLEHFAEVALVILIGALLRPEMADWQLILMVAAVIFLIRPLAATLALLGFRLQPIQRGYIAWFGIRGIGSIYYLTYAIEHGFKSTSAETVVNFAFATVATSIFIHGMTVTPLMQIYCRHPSSRSDSDDSQRKKITPADLHPTKVD</sequence>
<feature type="compositionally biased region" description="Basic and acidic residues" evidence="9">
    <location>
        <begin position="431"/>
        <end position="440"/>
    </location>
</feature>
<dbReference type="AlphaFoldDB" id="F0SNG5"/>
<dbReference type="STRING" id="756272.Plabr_0169"/>
<feature type="transmembrane region" description="Helical" evidence="10">
    <location>
        <begin position="230"/>
        <end position="261"/>
    </location>
</feature>
<name>F0SNG5_RUBBR</name>
<dbReference type="GO" id="GO:0015297">
    <property type="term" value="F:antiporter activity"/>
    <property type="evidence" value="ECO:0007669"/>
    <property type="project" value="UniProtKB-KW"/>
</dbReference>
<evidence type="ECO:0000256" key="10">
    <source>
        <dbReference type="SAM" id="Phobius"/>
    </source>
</evidence>
<reference evidence="13" key="1">
    <citation type="submission" date="2011-02" db="EMBL/GenBank/DDBJ databases">
        <title>The complete genome of Planctomyces brasiliensis DSM 5305.</title>
        <authorList>
            <person name="Lucas S."/>
            <person name="Copeland A."/>
            <person name="Lapidus A."/>
            <person name="Bruce D."/>
            <person name="Goodwin L."/>
            <person name="Pitluck S."/>
            <person name="Kyrpides N."/>
            <person name="Mavromatis K."/>
            <person name="Pagani I."/>
            <person name="Ivanova N."/>
            <person name="Ovchinnikova G."/>
            <person name="Lu M."/>
            <person name="Detter J.C."/>
            <person name="Han C."/>
            <person name="Land M."/>
            <person name="Hauser L."/>
            <person name="Markowitz V."/>
            <person name="Cheng J.-F."/>
            <person name="Hugenholtz P."/>
            <person name="Woyke T."/>
            <person name="Wu D."/>
            <person name="Tindall B."/>
            <person name="Pomrenke H.G."/>
            <person name="Brambilla E."/>
            <person name="Klenk H.-P."/>
            <person name="Eisen J.A."/>
        </authorList>
    </citation>
    <scope>NUCLEOTIDE SEQUENCE [LARGE SCALE GENOMIC DNA]</scope>
    <source>
        <strain evidence="13">ATCC 49424 / DSM 5305 / JCM 21570 / NBRC 103401 / IFAM 1448</strain>
    </source>
</reference>
<evidence type="ECO:0000256" key="7">
    <source>
        <dbReference type="ARBA" id="ARBA00023065"/>
    </source>
</evidence>
<dbReference type="EMBL" id="CP002546">
    <property type="protein sequence ID" value="ADY57799.1"/>
    <property type="molecule type" value="Genomic_DNA"/>
</dbReference>
<organism evidence="12 13">
    <name type="scientific">Rubinisphaera brasiliensis (strain ATCC 49424 / DSM 5305 / JCM 21570 / IAM 15109 / NBRC 103401 / IFAM 1448)</name>
    <name type="common">Planctomyces brasiliensis</name>
    <dbReference type="NCBI Taxonomy" id="756272"/>
    <lineage>
        <taxon>Bacteria</taxon>
        <taxon>Pseudomonadati</taxon>
        <taxon>Planctomycetota</taxon>
        <taxon>Planctomycetia</taxon>
        <taxon>Planctomycetales</taxon>
        <taxon>Planctomycetaceae</taxon>
        <taxon>Rubinisphaera</taxon>
    </lineage>
</organism>
<dbReference type="InterPro" id="IPR006153">
    <property type="entry name" value="Cation/H_exchanger_TM"/>
</dbReference>
<dbReference type="RefSeq" id="WP_013626543.1">
    <property type="nucleotide sequence ID" value="NC_015174.1"/>
</dbReference>
<feature type="transmembrane region" description="Helical" evidence="10">
    <location>
        <begin position="67"/>
        <end position="84"/>
    </location>
</feature>
<evidence type="ECO:0000313" key="12">
    <source>
        <dbReference type="EMBL" id="ADY57799.1"/>
    </source>
</evidence>
<evidence type="ECO:0000259" key="11">
    <source>
        <dbReference type="Pfam" id="PF00999"/>
    </source>
</evidence>
<evidence type="ECO:0000256" key="9">
    <source>
        <dbReference type="SAM" id="MobiDB-lite"/>
    </source>
</evidence>
<dbReference type="GO" id="GO:0005886">
    <property type="term" value="C:plasma membrane"/>
    <property type="evidence" value="ECO:0007669"/>
    <property type="project" value="UniProtKB-SubCell"/>
</dbReference>
<dbReference type="HOGENOM" id="CLU_008635_6_1_0"/>
<dbReference type="Proteomes" id="UP000006860">
    <property type="component" value="Chromosome"/>
</dbReference>
<feature type="domain" description="Cation/H+ exchanger transmembrane" evidence="11">
    <location>
        <begin position="15"/>
        <end position="423"/>
    </location>
</feature>
<dbReference type="KEGG" id="pbs:Plabr_0169"/>
<gene>
    <name evidence="12" type="ordered locus">Plabr_0169</name>
</gene>
<feature type="transmembrane region" description="Helical" evidence="10">
    <location>
        <begin position="193"/>
        <end position="218"/>
    </location>
</feature>
<keyword evidence="4" id="KW-1003">Cell membrane</keyword>
<dbReference type="PANTHER" id="PTHR32507">
    <property type="entry name" value="NA(+)/H(+) ANTIPORTER 1"/>
    <property type="match status" value="1"/>
</dbReference>
<evidence type="ECO:0000313" key="13">
    <source>
        <dbReference type="Proteomes" id="UP000006860"/>
    </source>
</evidence>
<evidence type="ECO:0000256" key="3">
    <source>
        <dbReference type="ARBA" id="ARBA00022449"/>
    </source>
</evidence>
<dbReference type="Gene3D" id="1.20.1530.20">
    <property type="match status" value="1"/>
</dbReference>
<proteinExistence type="predicted"/>
<feature type="transmembrane region" description="Helical" evidence="10">
    <location>
        <begin position="104"/>
        <end position="129"/>
    </location>
</feature>
<dbReference type="InterPro" id="IPR038770">
    <property type="entry name" value="Na+/solute_symporter_sf"/>
</dbReference>
<evidence type="ECO:0000256" key="4">
    <source>
        <dbReference type="ARBA" id="ARBA00022475"/>
    </source>
</evidence>
<keyword evidence="8 10" id="KW-0472">Membrane</keyword>
<feature type="transmembrane region" description="Helical" evidence="10">
    <location>
        <begin position="336"/>
        <end position="357"/>
    </location>
</feature>
<dbReference type="Pfam" id="PF00999">
    <property type="entry name" value="Na_H_Exchanger"/>
    <property type="match status" value="1"/>
</dbReference>
<dbReference type="GO" id="GO:1902600">
    <property type="term" value="P:proton transmembrane transport"/>
    <property type="evidence" value="ECO:0007669"/>
    <property type="project" value="InterPro"/>
</dbReference>
<feature type="region of interest" description="Disordered" evidence="9">
    <location>
        <begin position="269"/>
        <end position="288"/>
    </location>
</feature>
<feature type="region of interest" description="Disordered" evidence="9">
    <location>
        <begin position="430"/>
        <end position="454"/>
    </location>
</feature>
<evidence type="ECO:0000256" key="6">
    <source>
        <dbReference type="ARBA" id="ARBA00022989"/>
    </source>
</evidence>
<feature type="transmembrane region" description="Helical" evidence="10">
    <location>
        <begin position="399"/>
        <end position="422"/>
    </location>
</feature>
<dbReference type="eggNOG" id="COG0025">
    <property type="taxonomic scope" value="Bacteria"/>
</dbReference>
<comment type="subcellular location">
    <subcellularLocation>
        <location evidence="1">Cell membrane</location>
        <topology evidence="1">Multi-pass membrane protein</topology>
    </subcellularLocation>
</comment>
<dbReference type="OrthoDB" id="9810860at2"/>
<evidence type="ECO:0000256" key="5">
    <source>
        <dbReference type="ARBA" id="ARBA00022692"/>
    </source>
</evidence>
<dbReference type="PANTHER" id="PTHR32507:SF8">
    <property type="entry name" value="CNH1P"/>
    <property type="match status" value="1"/>
</dbReference>
<keyword evidence="13" id="KW-1185">Reference proteome</keyword>